<keyword evidence="1" id="KW-0175">Coiled coil</keyword>
<protein>
    <recommendedName>
        <fullName evidence="5">AsmA-like protein</fullName>
    </recommendedName>
</protein>
<evidence type="ECO:0000313" key="3">
    <source>
        <dbReference type="EMBL" id="MBF8457873.1"/>
    </source>
</evidence>
<feature type="coiled-coil region" evidence="1">
    <location>
        <begin position="832"/>
        <end position="877"/>
    </location>
</feature>
<comment type="caution">
    <text evidence="3">The sequence shown here is derived from an EMBL/GenBank/DDBJ whole genome shotgun (WGS) entry which is preliminary data.</text>
</comment>
<dbReference type="Proteomes" id="UP000660070">
    <property type="component" value="Unassembled WGS sequence"/>
</dbReference>
<evidence type="ECO:0000256" key="1">
    <source>
        <dbReference type="SAM" id="Coils"/>
    </source>
</evidence>
<accession>A0ABS0FDT8</accession>
<sequence>MKRKSIRIFSIIAGIIFLLFLLVNFGLNFWLKNNLPNYIRNNSEYLVTYKTLNVDLGTGNIFSTGITINNKNPDRTDKIGLQGTVDTLYIARLGLYDIIVNKRINTSDLKLSNPNLNIILPNPANKKGAKKKNEISVKNITINRGEFQVFKSTKQKVFSVNDLNLKVENLQMNKESVENKLPFTFDKYQINGKNLYFRTDNIYAFTTKYITTKEGQISVKDLAVIPLLSYQNFRRFYPKKRNLFDFRSSELEFKDIKFKDDKITLTRVRFENPDLKMFTTNVKPAEKQKSFKYDVNLEDVIFNNAKINIVNPNGSPLFSAGNLTMNINKFLMNEETAKGNIPFQYNNFKLNGKQINYVTNTQNVHVAAVSISPKLADLKNISVKPTVSVSDKTLLDLTAQNINLKINEWNFLNNKLNLKVDNILVNELNGKIVGAENPKKRKPAFEGIAFPLIIKNVSLKNSNLVYEKGKQPLLLKDLNANIQNIELNETTIKEKIPFKIGFYSLSTRNFNYDTKFYHLSASLLKVNKNTVQISKFAMIPKFSRAQFIRMIPTEKDLYDIKVNQISMNGNWDFISANKFLNASSVVLDQVNADIFRSKIPKDDPAVKPMYSELLRSIKFPMVVEDLILKNSLLVYEEDTKKSEGPGKLIFSNFNLTAKNLNSGKTKGRSTKIPITIRTNLMDASPLKINWNIDTGSLSDAFTISGNVSDLPASRINPFTEPYLKVTATGKISDLIFDFKGNKLGLNGVLKMKHENLKVSILKEGGEKNKVLSAIANVFVKTDSGNYPESVMVEYVKRDNTKSFFNLLWRGMEQGLKKTLLGINAPKVEETIKKTVDNTKTALKENKKDLKETKVEVKEKVEVLKEKVEETKEKVKEKGIFKKIFKKKSDS</sequence>
<keyword evidence="2" id="KW-0472">Membrane</keyword>
<evidence type="ECO:0000256" key="2">
    <source>
        <dbReference type="SAM" id="Phobius"/>
    </source>
</evidence>
<keyword evidence="2" id="KW-0812">Transmembrane</keyword>
<organism evidence="3 4">
    <name type="scientific">Kaistella gelatinilytica</name>
    <dbReference type="NCBI Taxonomy" id="2787636"/>
    <lineage>
        <taxon>Bacteria</taxon>
        <taxon>Pseudomonadati</taxon>
        <taxon>Bacteroidota</taxon>
        <taxon>Flavobacteriia</taxon>
        <taxon>Flavobacteriales</taxon>
        <taxon>Weeksellaceae</taxon>
        <taxon>Chryseobacterium group</taxon>
        <taxon>Kaistella</taxon>
    </lineage>
</organism>
<reference evidence="3 4" key="1">
    <citation type="submission" date="2020-11" db="EMBL/GenBank/DDBJ databases">
        <title>Kaistella gelatinilytica sp. nov., a flavobacterium isolated from Antarctic Soil.</title>
        <authorList>
            <person name="Li J."/>
        </authorList>
    </citation>
    <scope>NUCLEOTIDE SEQUENCE [LARGE SCALE GENOMIC DNA]</scope>
    <source>
        <strain evidence="3 4">G5-32</strain>
    </source>
</reference>
<gene>
    <name evidence="3" type="ORF">IV494_11860</name>
</gene>
<keyword evidence="4" id="KW-1185">Reference proteome</keyword>
<feature type="transmembrane region" description="Helical" evidence="2">
    <location>
        <begin position="7"/>
        <end position="31"/>
    </location>
</feature>
<name>A0ABS0FDT8_9FLAO</name>
<evidence type="ECO:0008006" key="5">
    <source>
        <dbReference type="Google" id="ProtNLM"/>
    </source>
</evidence>
<dbReference type="RefSeq" id="WP_196080351.1">
    <property type="nucleotide sequence ID" value="NZ_JADPVI010000003.1"/>
</dbReference>
<evidence type="ECO:0000313" key="4">
    <source>
        <dbReference type="Proteomes" id="UP000660070"/>
    </source>
</evidence>
<proteinExistence type="predicted"/>
<keyword evidence="2" id="KW-1133">Transmembrane helix</keyword>
<dbReference type="EMBL" id="JADPVI010000003">
    <property type="protein sequence ID" value="MBF8457873.1"/>
    <property type="molecule type" value="Genomic_DNA"/>
</dbReference>